<evidence type="ECO:0000313" key="2">
    <source>
        <dbReference type="EMBL" id="MPN44496.1"/>
    </source>
</evidence>
<organism evidence="2">
    <name type="scientific">bioreactor metagenome</name>
    <dbReference type="NCBI Taxonomy" id="1076179"/>
    <lineage>
        <taxon>unclassified sequences</taxon>
        <taxon>metagenomes</taxon>
        <taxon>ecological metagenomes</taxon>
    </lineage>
</organism>
<dbReference type="EMBL" id="VSSQ01103643">
    <property type="protein sequence ID" value="MPN44496.1"/>
    <property type="molecule type" value="Genomic_DNA"/>
</dbReference>
<feature type="compositionally biased region" description="Polar residues" evidence="1">
    <location>
        <begin position="69"/>
        <end position="87"/>
    </location>
</feature>
<feature type="compositionally biased region" description="Basic and acidic residues" evidence="1">
    <location>
        <begin position="10"/>
        <end position="25"/>
    </location>
</feature>
<reference evidence="2" key="1">
    <citation type="submission" date="2019-08" db="EMBL/GenBank/DDBJ databases">
        <authorList>
            <person name="Kucharzyk K."/>
            <person name="Murdoch R.W."/>
            <person name="Higgins S."/>
            <person name="Loffler F."/>
        </authorList>
    </citation>
    <scope>NUCLEOTIDE SEQUENCE</scope>
</reference>
<evidence type="ECO:0000256" key="1">
    <source>
        <dbReference type="SAM" id="MobiDB-lite"/>
    </source>
</evidence>
<feature type="region of interest" description="Disordered" evidence="1">
    <location>
        <begin position="1"/>
        <end position="87"/>
    </location>
</feature>
<comment type="caution">
    <text evidence="2">The sequence shown here is derived from an EMBL/GenBank/DDBJ whole genome shotgun (WGS) entry which is preliminary data.</text>
</comment>
<dbReference type="AlphaFoldDB" id="A0A645I0X1"/>
<proteinExistence type="predicted"/>
<gene>
    <name evidence="2" type="ORF">SDC9_192061</name>
</gene>
<accession>A0A645I0X1</accession>
<name>A0A645I0X1_9ZZZZ</name>
<sequence>MLLAVPLPHELQHAGNDDGRRDRAKNSSQDCTVQQGQAKKRRTQQDNAQNFEGSWDKAHQQSRPPDFSQVLQIQRQAGSSQNDNQGQLTQIRRNSQDRWIQQIQGIGP</sequence>
<feature type="compositionally biased region" description="Polar residues" evidence="1">
    <location>
        <begin position="26"/>
        <end position="37"/>
    </location>
</feature>
<protein>
    <submittedName>
        <fullName evidence="2">Uncharacterized protein</fullName>
    </submittedName>
</protein>